<gene>
    <name evidence="1" type="ORF">DM482_12215</name>
</gene>
<name>A0AAE5WFL7_AVIPA</name>
<reference evidence="1 2" key="1">
    <citation type="submission" date="2018-06" db="EMBL/GenBank/DDBJ databases">
        <authorList>
            <person name="Teymurazov M."/>
            <person name="Kislichkina A."/>
            <person name="Abaymova A."/>
            <person name="Mukhina T."/>
            <person name="Mayskaya N."/>
            <person name="Svetoch E."/>
            <person name="Bogun A."/>
        </authorList>
    </citation>
    <scope>NUCLEOTIDE SEQUENCE [LARGE SCALE GENOMIC DNA]</scope>
    <source>
        <strain evidence="1 2">SCPM-O-B-8406</strain>
    </source>
</reference>
<dbReference type="Proteomes" id="UP000247594">
    <property type="component" value="Unassembled WGS sequence"/>
</dbReference>
<comment type="caution">
    <text evidence="1">The sequence shown here is derived from an EMBL/GenBank/DDBJ whole genome shotgun (WGS) entry which is preliminary data.</text>
</comment>
<proteinExistence type="predicted"/>
<accession>A0AAE5WFL7</accession>
<protein>
    <submittedName>
        <fullName evidence="1">Uncharacterized protein</fullName>
    </submittedName>
</protein>
<sequence>MKKLLLILSLFILNGCLYSFENGCIRPIIQTVSSNCYKNRKYFPYVAYFQKEGTIGHTDPTIRWNDVKSCGGINISLKDNTFKLKNERDSKGLFNPDAYNAFDQCMEKKGYIHFKYEDCGSQEPKWNKGKCNL</sequence>
<evidence type="ECO:0000313" key="1">
    <source>
        <dbReference type="EMBL" id="PXZ37898.1"/>
    </source>
</evidence>
<dbReference type="EMBL" id="QJPJ01000037">
    <property type="protein sequence ID" value="PXZ37898.1"/>
    <property type="molecule type" value="Genomic_DNA"/>
</dbReference>
<dbReference type="AlphaFoldDB" id="A0AAE5WFL7"/>
<dbReference type="RefSeq" id="WP_103855285.1">
    <property type="nucleotide sequence ID" value="NZ_CP087589.1"/>
</dbReference>
<organism evidence="1 2">
    <name type="scientific">Avibacterium paragallinarum</name>
    <name type="common">Haemophilus gallinarum</name>
    <dbReference type="NCBI Taxonomy" id="728"/>
    <lineage>
        <taxon>Bacteria</taxon>
        <taxon>Pseudomonadati</taxon>
        <taxon>Pseudomonadota</taxon>
        <taxon>Gammaproteobacteria</taxon>
        <taxon>Pasteurellales</taxon>
        <taxon>Pasteurellaceae</taxon>
        <taxon>Avibacterium</taxon>
    </lineage>
</organism>
<evidence type="ECO:0000313" key="2">
    <source>
        <dbReference type="Proteomes" id="UP000247594"/>
    </source>
</evidence>